<dbReference type="AlphaFoldDB" id="A0A6M3JEA1"/>
<sequence>MNGYVGFYRGKRFEVHADTSLQAQEEIARKYKIKKAYEITIVLAEKGHEQVTHLPLF</sequence>
<name>A0A6M3JEA1_9ZZZZ</name>
<organism evidence="1">
    <name type="scientific">viral metagenome</name>
    <dbReference type="NCBI Taxonomy" id="1070528"/>
    <lineage>
        <taxon>unclassified sequences</taxon>
        <taxon>metagenomes</taxon>
        <taxon>organismal metagenomes</taxon>
    </lineage>
</organism>
<protein>
    <submittedName>
        <fullName evidence="1">Uncharacterized protein</fullName>
    </submittedName>
</protein>
<gene>
    <name evidence="1" type="ORF">MM415A07789_0002</name>
</gene>
<evidence type="ECO:0000313" key="1">
    <source>
        <dbReference type="EMBL" id="QJA68190.1"/>
    </source>
</evidence>
<accession>A0A6M3JEA1</accession>
<dbReference type="EMBL" id="MT141595">
    <property type="protein sequence ID" value="QJA68190.1"/>
    <property type="molecule type" value="Genomic_DNA"/>
</dbReference>
<reference evidence="1" key="1">
    <citation type="submission" date="2020-03" db="EMBL/GenBank/DDBJ databases">
        <title>The deep terrestrial virosphere.</title>
        <authorList>
            <person name="Holmfeldt K."/>
            <person name="Nilsson E."/>
            <person name="Simone D."/>
            <person name="Lopez-Fernandez M."/>
            <person name="Wu X."/>
            <person name="de Brujin I."/>
            <person name="Lundin D."/>
            <person name="Andersson A."/>
            <person name="Bertilsson S."/>
            <person name="Dopson M."/>
        </authorList>
    </citation>
    <scope>NUCLEOTIDE SEQUENCE</scope>
    <source>
        <strain evidence="1">MM415A07789</strain>
    </source>
</reference>
<proteinExistence type="predicted"/>